<dbReference type="Pfam" id="PF07714">
    <property type="entry name" value="PK_Tyr_Ser-Thr"/>
    <property type="match status" value="1"/>
</dbReference>
<dbReference type="Gene3D" id="3.30.200.20">
    <property type="entry name" value="Phosphorylase Kinase, domain 1"/>
    <property type="match status" value="1"/>
</dbReference>
<evidence type="ECO:0000256" key="5">
    <source>
        <dbReference type="ARBA" id="ARBA00022692"/>
    </source>
</evidence>
<evidence type="ECO:0000259" key="20">
    <source>
        <dbReference type="PROSITE" id="PS50011"/>
    </source>
</evidence>
<evidence type="ECO:0000256" key="17">
    <source>
        <dbReference type="PIRNR" id="PIRNR000641"/>
    </source>
</evidence>
<evidence type="ECO:0000256" key="7">
    <source>
        <dbReference type="ARBA" id="ARBA00022741"/>
    </source>
</evidence>
<dbReference type="SMART" id="SM00108">
    <property type="entry name" value="B_lectin"/>
    <property type="match status" value="1"/>
</dbReference>
<feature type="signal peptide" evidence="19">
    <location>
        <begin position="1"/>
        <end position="24"/>
    </location>
</feature>
<dbReference type="PANTHER" id="PTHR32444:SF234">
    <property type="entry name" value="RECEPTOR-LIKE SERINE_THREONINE-PROTEIN KINASE"/>
    <property type="match status" value="1"/>
</dbReference>
<evidence type="ECO:0000256" key="4">
    <source>
        <dbReference type="ARBA" id="ARBA00022679"/>
    </source>
</evidence>
<dbReference type="PIRSF" id="PIRSF000641">
    <property type="entry name" value="SRK"/>
    <property type="match status" value="1"/>
</dbReference>
<dbReference type="InterPro" id="IPR008271">
    <property type="entry name" value="Ser/Thr_kinase_AS"/>
</dbReference>
<evidence type="ECO:0000313" key="23">
    <source>
        <dbReference type="EMBL" id="VFU52512.1"/>
    </source>
</evidence>
<comment type="similarity">
    <text evidence="17">Belongs to the protein kinase superfamily. Ser/Thr protein kinase family.</text>
</comment>
<dbReference type="PROSITE" id="PS00108">
    <property type="entry name" value="PROTEIN_KINASE_ST"/>
    <property type="match status" value="1"/>
</dbReference>
<dbReference type="Gene3D" id="2.90.10.10">
    <property type="entry name" value="Bulb-type lectin domain"/>
    <property type="match status" value="1"/>
</dbReference>
<dbReference type="InterPro" id="IPR001480">
    <property type="entry name" value="Bulb-type_lectin_dom"/>
</dbReference>
<dbReference type="InterPro" id="IPR011009">
    <property type="entry name" value="Kinase-like_dom_sf"/>
</dbReference>
<evidence type="ECO:0000259" key="21">
    <source>
        <dbReference type="PROSITE" id="PS50927"/>
    </source>
</evidence>
<evidence type="ECO:0000256" key="9">
    <source>
        <dbReference type="ARBA" id="ARBA00022840"/>
    </source>
</evidence>
<dbReference type="InterPro" id="IPR003609">
    <property type="entry name" value="Pan_app"/>
</dbReference>
<keyword evidence="14" id="KW-0325">Glycoprotein</keyword>
<dbReference type="SUPFAM" id="SSF51110">
    <property type="entry name" value="alpha-D-mannose-specific plant lectins"/>
    <property type="match status" value="1"/>
</dbReference>
<dbReference type="FunFam" id="3.50.4.10:FF:000002">
    <property type="entry name" value="G-type lectin S-receptor-like serine/threonine-protein kinase"/>
    <property type="match status" value="1"/>
</dbReference>
<keyword evidence="13" id="KW-0675">Receptor</keyword>
<evidence type="ECO:0000256" key="10">
    <source>
        <dbReference type="ARBA" id="ARBA00022989"/>
    </source>
</evidence>
<feature type="domain" description="Apple" evidence="22">
    <location>
        <begin position="341"/>
        <end position="423"/>
    </location>
</feature>
<gene>
    <name evidence="23" type="ORF">SVIM_LOCUS360745</name>
</gene>
<dbReference type="PROSITE" id="PS50011">
    <property type="entry name" value="PROTEIN_KINASE_DOM"/>
    <property type="match status" value="1"/>
</dbReference>
<dbReference type="GO" id="GO:0005524">
    <property type="term" value="F:ATP binding"/>
    <property type="evidence" value="ECO:0007669"/>
    <property type="project" value="UniProtKB-KW"/>
</dbReference>
<dbReference type="SMART" id="SM00220">
    <property type="entry name" value="S_TKc"/>
    <property type="match status" value="1"/>
</dbReference>
<keyword evidence="2 17" id="KW-0723">Serine/threonine-protein kinase</keyword>
<dbReference type="FunFam" id="1.10.510.10:FF:000060">
    <property type="entry name" value="G-type lectin S-receptor-like serine/threonine-protein kinase"/>
    <property type="match status" value="1"/>
</dbReference>
<dbReference type="Pfam" id="PF01453">
    <property type="entry name" value="B_lectin"/>
    <property type="match status" value="1"/>
</dbReference>
<dbReference type="InterPro" id="IPR021820">
    <property type="entry name" value="S-locus_recpt_kinase_C"/>
</dbReference>
<comment type="catalytic activity">
    <reaction evidence="15 17">
        <text>L-threonyl-[protein] + ATP = O-phospho-L-threonyl-[protein] + ADP + H(+)</text>
        <dbReference type="Rhea" id="RHEA:46608"/>
        <dbReference type="Rhea" id="RHEA-COMP:11060"/>
        <dbReference type="Rhea" id="RHEA-COMP:11605"/>
        <dbReference type="ChEBI" id="CHEBI:15378"/>
        <dbReference type="ChEBI" id="CHEBI:30013"/>
        <dbReference type="ChEBI" id="CHEBI:30616"/>
        <dbReference type="ChEBI" id="CHEBI:61977"/>
        <dbReference type="ChEBI" id="CHEBI:456216"/>
        <dbReference type="EC" id="2.7.11.1"/>
    </reaction>
</comment>
<dbReference type="CDD" id="cd14066">
    <property type="entry name" value="STKc_IRAK"/>
    <property type="match status" value="1"/>
</dbReference>
<keyword evidence="4 17" id="KW-0808">Transferase</keyword>
<dbReference type="PANTHER" id="PTHR32444">
    <property type="entry name" value="BULB-TYPE LECTIN DOMAIN-CONTAINING PROTEIN"/>
    <property type="match status" value="1"/>
</dbReference>
<sequence>MSMILALTVAGTNVLIFLLKFSAALDSISSSESVGDGETLVSRDGTFELGFFRPGFSNNRYLGIWYKSIPGKTTVWVANRLHPINDSSSLLKIDNTGNLVLLRNNSDIVVWSSNTTIKAQSPILQLLDSGNLVLRDKNDGNNGILWQSFDYPCDTLLPGMKIGWDLKAGFNRYLSSWKSWDDPTPGDFTWGLRPEGNPELVMWKGSNKFYRSGPWNGIGFSGAPEIRPNPLFSFNFISNDKELYYTYNLNDKSIITMVVLNQTTYHRQRHIWSEETQSWIPYVSVPRDDCDNYGLCGPNGKCIISAMPLCQCLEKFKPKSQKAWSTMDWSLGCQRNKELECHNGDRFIRFVELKLPDATYSWINKTMNLNECRAKCLQNCSCTAYTNLDITGGGSGCAIWFDDLMDIRQVSAGGQELYVRVRASEIDDREVAKTKTKMKIAVISTLTIFVVLGILVASYYLWKRKAKCAVRMTNSRKNDHEIDDGQKEDLELPHFDFTAVANATNHFSINNKLGEGGYGPVYRGKLEDGQEIAVKRLSLSSRQGSNEFKNEVILIKKLQHRNLVKLLGCCIQREEKMLIYEYMPNRSLDSFIFDQTKGKLLDWSRRFKIICGTARGLLYLHQDSRCRIVHRDLKASNVLLDNDLNAKISDFGLARMFVTDQTEGETSKVVGTYGYMAPEYATDGLFSVKSDVFSFGILLLEIISGKKSRGFYHPDDSQSLIAHTWRLWNEGKTIELIDSLVDGSCNPSEVMRCIHISLLCVQQHPDDRPCMASVVFMLGGESELPKPKEPGFLNHRGLHESSFTPSKVGLSSSNEVTVSLLEPR</sequence>
<reference evidence="23" key="1">
    <citation type="submission" date="2019-03" db="EMBL/GenBank/DDBJ databases">
        <authorList>
            <person name="Mank J."/>
            <person name="Almeida P."/>
        </authorList>
    </citation>
    <scope>NUCLEOTIDE SEQUENCE</scope>
    <source>
        <strain evidence="23">78183</strain>
    </source>
</reference>
<dbReference type="Gene3D" id="1.10.510.10">
    <property type="entry name" value="Transferase(Phosphotransferase) domain 1"/>
    <property type="match status" value="1"/>
</dbReference>
<dbReference type="Gene3D" id="3.50.4.10">
    <property type="entry name" value="Hepatocyte Growth Factor"/>
    <property type="match status" value="1"/>
</dbReference>
<evidence type="ECO:0000256" key="11">
    <source>
        <dbReference type="ARBA" id="ARBA00023136"/>
    </source>
</evidence>
<protein>
    <recommendedName>
        <fullName evidence="17">Receptor-like serine/threonine-protein kinase</fullName>
        <ecNumber evidence="17">2.7.11.1</ecNumber>
    </recommendedName>
</protein>
<dbReference type="GO" id="GO:0048544">
    <property type="term" value="P:recognition of pollen"/>
    <property type="evidence" value="ECO:0007669"/>
    <property type="project" value="InterPro"/>
</dbReference>
<keyword evidence="12" id="KW-1015">Disulfide bond</keyword>
<accession>A0A6N2MFU2</accession>
<comment type="catalytic activity">
    <reaction evidence="16 17">
        <text>L-seryl-[protein] + ATP = O-phospho-L-seryl-[protein] + ADP + H(+)</text>
        <dbReference type="Rhea" id="RHEA:17989"/>
        <dbReference type="Rhea" id="RHEA-COMP:9863"/>
        <dbReference type="Rhea" id="RHEA-COMP:11604"/>
        <dbReference type="ChEBI" id="CHEBI:15378"/>
        <dbReference type="ChEBI" id="CHEBI:29999"/>
        <dbReference type="ChEBI" id="CHEBI:30616"/>
        <dbReference type="ChEBI" id="CHEBI:83421"/>
        <dbReference type="ChEBI" id="CHEBI:456216"/>
        <dbReference type="EC" id="2.7.11.1"/>
    </reaction>
</comment>
<dbReference type="Pfam" id="PF00954">
    <property type="entry name" value="S_locus_glycop"/>
    <property type="match status" value="1"/>
</dbReference>
<evidence type="ECO:0000256" key="1">
    <source>
        <dbReference type="ARBA" id="ARBA00004479"/>
    </source>
</evidence>
<keyword evidence="8 17" id="KW-0418">Kinase</keyword>
<dbReference type="SMART" id="SM00473">
    <property type="entry name" value="PAN_AP"/>
    <property type="match status" value="1"/>
</dbReference>
<dbReference type="InterPro" id="IPR036426">
    <property type="entry name" value="Bulb-type_lectin_dom_sf"/>
</dbReference>
<evidence type="ECO:0000259" key="22">
    <source>
        <dbReference type="PROSITE" id="PS50948"/>
    </source>
</evidence>
<dbReference type="InterPro" id="IPR024171">
    <property type="entry name" value="SRK-like_kinase"/>
</dbReference>
<keyword evidence="11 18" id="KW-0472">Membrane</keyword>
<dbReference type="CDD" id="cd00028">
    <property type="entry name" value="B_lectin"/>
    <property type="match status" value="1"/>
</dbReference>
<dbReference type="GO" id="GO:0004674">
    <property type="term" value="F:protein serine/threonine kinase activity"/>
    <property type="evidence" value="ECO:0007669"/>
    <property type="project" value="UniProtKB-KW"/>
</dbReference>
<dbReference type="SUPFAM" id="SSF56112">
    <property type="entry name" value="Protein kinase-like (PK-like)"/>
    <property type="match status" value="1"/>
</dbReference>
<dbReference type="Pfam" id="PF11883">
    <property type="entry name" value="DUF3403"/>
    <property type="match status" value="1"/>
</dbReference>
<dbReference type="InterPro" id="IPR000858">
    <property type="entry name" value="S_locus_glycoprot_dom"/>
</dbReference>
<comment type="subcellular location">
    <subcellularLocation>
        <location evidence="1">Membrane</location>
        <topology evidence="1">Single-pass type I membrane protein</topology>
    </subcellularLocation>
</comment>
<dbReference type="AlphaFoldDB" id="A0A6N2MFU2"/>
<evidence type="ECO:0000256" key="19">
    <source>
        <dbReference type="SAM" id="SignalP"/>
    </source>
</evidence>
<evidence type="ECO:0000256" key="14">
    <source>
        <dbReference type="ARBA" id="ARBA00023180"/>
    </source>
</evidence>
<keyword evidence="6 19" id="KW-0732">Signal</keyword>
<feature type="domain" description="Protein kinase" evidence="20">
    <location>
        <begin position="507"/>
        <end position="784"/>
    </location>
</feature>
<dbReference type="EC" id="2.7.11.1" evidence="17"/>
<feature type="transmembrane region" description="Helical" evidence="18">
    <location>
        <begin position="440"/>
        <end position="462"/>
    </location>
</feature>
<dbReference type="InterPro" id="IPR001245">
    <property type="entry name" value="Ser-Thr/Tyr_kinase_cat_dom"/>
</dbReference>
<proteinExistence type="inferred from homology"/>
<keyword evidence="9 17" id="KW-0067">ATP-binding</keyword>
<evidence type="ECO:0000256" key="18">
    <source>
        <dbReference type="SAM" id="Phobius"/>
    </source>
</evidence>
<keyword evidence="5 18" id="KW-0812">Transmembrane</keyword>
<evidence type="ECO:0000256" key="2">
    <source>
        <dbReference type="ARBA" id="ARBA00022527"/>
    </source>
</evidence>
<evidence type="ECO:0000256" key="8">
    <source>
        <dbReference type="ARBA" id="ARBA00022777"/>
    </source>
</evidence>
<dbReference type="PROSITE" id="PS50927">
    <property type="entry name" value="BULB_LECTIN"/>
    <property type="match status" value="1"/>
</dbReference>
<dbReference type="Pfam" id="PF08276">
    <property type="entry name" value="PAN_2"/>
    <property type="match status" value="1"/>
</dbReference>
<evidence type="ECO:0000256" key="13">
    <source>
        <dbReference type="ARBA" id="ARBA00023170"/>
    </source>
</evidence>
<organism evidence="23">
    <name type="scientific">Salix viminalis</name>
    <name type="common">Common osier</name>
    <name type="synonym">Basket willow</name>
    <dbReference type="NCBI Taxonomy" id="40686"/>
    <lineage>
        <taxon>Eukaryota</taxon>
        <taxon>Viridiplantae</taxon>
        <taxon>Streptophyta</taxon>
        <taxon>Embryophyta</taxon>
        <taxon>Tracheophyta</taxon>
        <taxon>Spermatophyta</taxon>
        <taxon>Magnoliopsida</taxon>
        <taxon>eudicotyledons</taxon>
        <taxon>Gunneridae</taxon>
        <taxon>Pentapetalae</taxon>
        <taxon>rosids</taxon>
        <taxon>fabids</taxon>
        <taxon>Malpighiales</taxon>
        <taxon>Salicaceae</taxon>
        <taxon>Saliceae</taxon>
        <taxon>Salix</taxon>
    </lineage>
</organism>
<evidence type="ECO:0000256" key="12">
    <source>
        <dbReference type="ARBA" id="ARBA00023157"/>
    </source>
</evidence>
<keyword evidence="3" id="KW-0597">Phosphoprotein</keyword>
<keyword evidence="7 17" id="KW-0547">Nucleotide-binding</keyword>
<feature type="domain" description="Bulb-type lectin" evidence="21">
    <location>
        <begin position="25"/>
        <end position="147"/>
    </location>
</feature>
<evidence type="ECO:0000256" key="6">
    <source>
        <dbReference type="ARBA" id="ARBA00022729"/>
    </source>
</evidence>
<name>A0A6N2MFU2_SALVM</name>
<evidence type="ECO:0000256" key="3">
    <source>
        <dbReference type="ARBA" id="ARBA00022553"/>
    </source>
</evidence>
<dbReference type="GO" id="GO:0016020">
    <property type="term" value="C:membrane"/>
    <property type="evidence" value="ECO:0007669"/>
    <property type="project" value="UniProtKB-SubCell"/>
</dbReference>
<dbReference type="PROSITE" id="PS50948">
    <property type="entry name" value="PAN"/>
    <property type="match status" value="1"/>
</dbReference>
<dbReference type="InterPro" id="IPR000719">
    <property type="entry name" value="Prot_kinase_dom"/>
</dbReference>
<dbReference type="EMBL" id="CAADRP010001796">
    <property type="protein sequence ID" value="VFU52512.1"/>
    <property type="molecule type" value="Genomic_DNA"/>
</dbReference>
<dbReference type="FunFam" id="3.30.200.20:FF:000195">
    <property type="entry name" value="G-type lectin S-receptor-like serine/threonine-protein kinase"/>
    <property type="match status" value="1"/>
</dbReference>
<keyword evidence="10 18" id="KW-1133">Transmembrane helix</keyword>
<evidence type="ECO:0000256" key="15">
    <source>
        <dbReference type="ARBA" id="ARBA00047899"/>
    </source>
</evidence>
<dbReference type="CDD" id="cd01098">
    <property type="entry name" value="PAN_AP_plant"/>
    <property type="match status" value="1"/>
</dbReference>
<dbReference type="FunFam" id="2.90.10.10:FF:000001">
    <property type="entry name" value="G-type lectin S-receptor-like serine/threonine-protein kinase"/>
    <property type="match status" value="1"/>
</dbReference>
<evidence type="ECO:0000256" key="16">
    <source>
        <dbReference type="ARBA" id="ARBA00048679"/>
    </source>
</evidence>
<feature type="chain" id="PRO_5026901666" description="Receptor-like serine/threonine-protein kinase" evidence="19">
    <location>
        <begin position="25"/>
        <end position="824"/>
    </location>
</feature>